<organism evidence="11 12">
    <name type="scientific">Corynebacterium spheniscorum</name>
    <dbReference type="NCBI Taxonomy" id="185761"/>
    <lineage>
        <taxon>Bacteria</taxon>
        <taxon>Bacillati</taxon>
        <taxon>Actinomycetota</taxon>
        <taxon>Actinomycetes</taxon>
        <taxon>Mycobacteriales</taxon>
        <taxon>Corynebacteriaceae</taxon>
        <taxon>Corynebacterium</taxon>
    </lineage>
</organism>
<dbReference type="FunFam" id="3.40.50.300:FF:000134">
    <property type="entry name" value="Iron-enterobactin ABC transporter ATP-binding protein"/>
    <property type="match status" value="1"/>
</dbReference>
<sequence length="276" mass="30275">MSARLQTQNASLGYDGHVICPSTTLEIPDGLFTVILGPNACGKSTLLKSLIRLLPPIEGTVLLDAKDIHQRPTREVARELGFLPQGPTAPDSIRVADLVARGRYPHQTLFSPWTKADEEAVAHAMKVTGVSELSARHVDELSGGQRQRVWLAMALAQETNIVLLDEPTTFLDPAHQIEMLELCRQLNRKDGTTLVAVLHDVNQACRYADHIIAMREGTVIAEGDPKAIINAELVEAIYGMPCRVIDDPESHTPLVIPRWTHHDSQILQGTSEAPTD</sequence>
<evidence type="ECO:0000259" key="10">
    <source>
        <dbReference type="PROSITE" id="PS50893"/>
    </source>
</evidence>
<dbReference type="GO" id="GO:0005524">
    <property type="term" value="F:ATP binding"/>
    <property type="evidence" value="ECO:0007669"/>
    <property type="project" value="UniProtKB-KW"/>
</dbReference>
<dbReference type="InterPro" id="IPR027417">
    <property type="entry name" value="P-loop_NTPase"/>
</dbReference>
<evidence type="ECO:0000256" key="1">
    <source>
        <dbReference type="ARBA" id="ARBA00004202"/>
    </source>
</evidence>
<evidence type="ECO:0000256" key="9">
    <source>
        <dbReference type="ARBA" id="ARBA00023136"/>
    </source>
</evidence>
<keyword evidence="6 11" id="KW-0067">ATP-binding</keyword>
<keyword evidence="2" id="KW-0813">Transport</keyword>
<dbReference type="PANTHER" id="PTHR42771:SF12">
    <property type="entry name" value="FE(3+) DICITRATE TRANSPORT ATP-BINDING PROTEIN FECE-RELATED"/>
    <property type="match status" value="1"/>
</dbReference>
<keyword evidence="4" id="KW-0410">Iron transport</keyword>
<evidence type="ECO:0000313" key="11">
    <source>
        <dbReference type="EMBL" id="SFG68951.1"/>
    </source>
</evidence>
<keyword evidence="7" id="KW-0408">Iron</keyword>
<dbReference type="OrthoDB" id="3579586at2"/>
<dbReference type="InterPro" id="IPR017871">
    <property type="entry name" value="ABC_transporter-like_CS"/>
</dbReference>
<dbReference type="STRING" id="185761.SAMN05660282_01636"/>
<keyword evidence="12" id="KW-1185">Reference proteome</keyword>
<evidence type="ECO:0000256" key="4">
    <source>
        <dbReference type="ARBA" id="ARBA00022496"/>
    </source>
</evidence>
<keyword evidence="5" id="KW-0547">Nucleotide-binding</keyword>
<dbReference type="AlphaFoldDB" id="A0A1I2U2Y9"/>
<dbReference type="InterPro" id="IPR003439">
    <property type="entry name" value="ABC_transporter-like_ATP-bd"/>
</dbReference>
<evidence type="ECO:0000256" key="7">
    <source>
        <dbReference type="ARBA" id="ARBA00023004"/>
    </source>
</evidence>
<evidence type="ECO:0000256" key="3">
    <source>
        <dbReference type="ARBA" id="ARBA00022475"/>
    </source>
</evidence>
<keyword evidence="3" id="KW-1003">Cell membrane</keyword>
<dbReference type="PANTHER" id="PTHR42771">
    <property type="entry name" value="IRON(3+)-HYDROXAMATE IMPORT ATP-BINDING PROTEIN FHUC"/>
    <property type="match status" value="1"/>
</dbReference>
<dbReference type="SUPFAM" id="SSF52540">
    <property type="entry name" value="P-loop containing nucleoside triphosphate hydrolases"/>
    <property type="match status" value="1"/>
</dbReference>
<dbReference type="GO" id="GO:0005886">
    <property type="term" value="C:plasma membrane"/>
    <property type="evidence" value="ECO:0007669"/>
    <property type="project" value="UniProtKB-SubCell"/>
</dbReference>
<evidence type="ECO:0000256" key="2">
    <source>
        <dbReference type="ARBA" id="ARBA00022448"/>
    </source>
</evidence>
<dbReference type="GO" id="GO:0016887">
    <property type="term" value="F:ATP hydrolysis activity"/>
    <property type="evidence" value="ECO:0007669"/>
    <property type="project" value="InterPro"/>
</dbReference>
<feature type="domain" description="ABC transporter" evidence="10">
    <location>
        <begin position="5"/>
        <end position="241"/>
    </location>
</feature>
<reference evidence="11 12" key="1">
    <citation type="submission" date="2016-10" db="EMBL/GenBank/DDBJ databases">
        <authorList>
            <person name="de Groot N.N."/>
        </authorList>
    </citation>
    <scope>NUCLEOTIDE SEQUENCE [LARGE SCALE GENOMIC DNA]</scope>
    <source>
        <strain>J11</strain>
        <strain evidence="12">PG 39</strain>
    </source>
</reference>
<dbReference type="EMBL" id="FOPJ01000010">
    <property type="protein sequence ID" value="SFG68951.1"/>
    <property type="molecule type" value="Genomic_DNA"/>
</dbReference>
<comment type="subcellular location">
    <subcellularLocation>
        <location evidence="1">Cell membrane</location>
        <topology evidence="1">Peripheral membrane protein</topology>
    </subcellularLocation>
</comment>
<proteinExistence type="predicted"/>
<dbReference type="PROSITE" id="PS50893">
    <property type="entry name" value="ABC_TRANSPORTER_2"/>
    <property type="match status" value="1"/>
</dbReference>
<dbReference type="CDD" id="cd03214">
    <property type="entry name" value="ABC_Iron-Siderophores_B12_Hemin"/>
    <property type="match status" value="1"/>
</dbReference>
<name>A0A1I2U2Y9_9CORY</name>
<protein>
    <submittedName>
        <fullName evidence="11">Iron complex transport system ATP-binding protein</fullName>
    </submittedName>
</protein>
<keyword evidence="8" id="KW-0406">Ion transport</keyword>
<accession>A0A1I2U2Y9</accession>
<evidence type="ECO:0000256" key="5">
    <source>
        <dbReference type="ARBA" id="ARBA00022741"/>
    </source>
</evidence>
<evidence type="ECO:0000313" key="12">
    <source>
        <dbReference type="Proteomes" id="UP000199065"/>
    </source>
</evidence>
<dbReference type="GO" id="GO:0006826">
    <property type="term" value="P:iron ion transport"/>
    <property type="evidence" value="ECO:0007669"/>
    <property type="project" value="UniProtKB-KW"/>
</dbReference>
<dbReference type="RefSeq" id="WP_092286268.1">
    <property type="nucleotide sequence ID" value="NZ_FOPJ01000010.1"/>
</dbReference>
<keyword evidence="9" id="KW-0472">Membrane</keyword>
<dbReference type="SMART" id="SM00382">
    <property type="entry name" value="AAA"/>
    <property type="match status" value="1"/>
</dbReference>
<dbReference type="Gene3D" id="3.40.50.300">
    <property type="entry name" value="P-loop containing nucleotide triphosphate hydrolases"/>
    <property type="match status" value="1"/>
</dbReference>
<dbReference type="InterPro" id="IPR003593">
    <property type="entry name" value="AAA+_ATPase"/>
</dbReference>
<evidence type="ECO:0000256" key="8">
    <source>
        <dbReference type="ARBA" id="ARBA00023065"/>
    </source>
</evidence>
<gene>
    <name evidence="11" type="ORF">SAMN05660282_01636</name>
</gene>
<dbReference type="PROSITE" id="PS00211">
    <property type="entry name" value="ABC_TRANSPORTER_1"/>
    <property type="match status" value="1"/>
</dbReference>
<dbReference type="Proteomes" id="UP000199065">
    <property type="component" value="Unassembled WGS sequence"/>
</dbReference>
<dbReference type="Pfam" id="PF00005">
    <property type="entry name" value="ABC_tran"/>
    <property type="match status" value="1"/>
</dbReference>
<dbReference type="InterPro" id="IPR051535">
    <property type="entry name" value="Siderophore_ABC-ATPase"/>
</dbReference>
<evidence type="ECO:0000256" key="6">
    <source>
        <dbReference type="ARBA" id="ARBA00022840"/>
    </source>
</evidence>